<sequence>MAGHLGLGRVPPFPKAKPPPPPINWSSSKQLFSHFTQLLHAAKPHALSARPPS</sequence>
<evidence type="ECO:0000313" key="3">
    <source>
        <dbReference type="Proteomes" id="UP000006038"/>
    </source>
</evidence>
<protein>
    <submittedName>
        <fullName evidence="2">Uncharacterized protein</fullName>
    </submittedName>
</protein>
<dbReference type="Proteomes" id="UP000006038">
    <property type="component" value="Chromosome 1"/>
</dbReference>
<dbReference type="EnsemblPlants" id="OB01G28780.1">
    <property type="protein sequence ID" value="OB01G28780.1"/>
    <property type="gene ID" value="OB01G28780"/>
</dbReference>
<feature type="region of interest" description="Disordered" evidence="1">
    <location>
        <begin position="1"/>
        <end position="27"/>
    </location>
</feature>
<proteinExistence type="predicted"/>
<reference evidence="2" key="2">
    <citation type="submission" date="2013-04" db="UniProtKB">
        <authorList>
            <consortium name="EnsemblPlants"/>
        </authorList>
    </citation>
    <scope>IDENTIFICATION</scope>
</reference>
<dbReference type="AlphaFoldDB" id="J3L0X2"/>
<organism evidence="2">
    <name type="scientific">Oryza brachyantha</name>
    <name type="common">malo sina</name>
    <dbReference type="NCBI Taxonomy" id="4533"/>
    <lineage>
        <taxon>Eukaryota</taxon>
        <taxon>Viridiplantae</taxon>
        <taxon>Streptophyta</taxon>
        <taxon>Embryophyta</taxon>
        <taxon>Tracheophyta</taxon>
        <taxon>Spermatophyta</taxon>
        <taxon>Magnoliopsida</taxon>
        <taxon>Liliopsida</taxon>
        <taxon>Poales</taxon>
        <taxon>Poaceae</taxon>
        <taxon>BOP clade</taxon>
        <taxon>Oryzoideae</taxon>
        <taxon>Oryzeae</taxon>
        <taxon>Oryzinae</taxon>
        <taxon>Oryza</taxon>
    </lineage>
</organism>
<dbReference type="HOGENOM" id="CLU_3071880_0_0_1"/>
<feature type="compositionally biased region" description="Pro residues" evidence="1">
    <location>
        <begin position="11"/>
        <end position="23"/>
    </location>
</feature>
<dbReference type="Gramene" id="OB01G28780.1">
    <property type="protein sequence ID" value="OB01G28780.1"/>
    <property type="gene ID" value="OB01G28780"/>
</dbReference>
<evidence type="ECO:0000313" key="2">
    <source>
        <dbReference type="EnsemblPlants" id="OB01G28780.1"/>
    </source>
</evidence>
<keyword evidence="3" id="KW-1185">Reference proteome</keyword>
<reference evidence="2" key="1">
    <citation type="journal article" date="2013" name="Nat. Commun.">
        <title>Whole-genome sequencing of Oryza brachyantha reveals mechanisms underlying Oryza genome evolution.</title>
        <authorList>
            <person name="Chen J."/>
            <person name="Huang Q."/>
            <person name="Gao D."/>
            <person name="Wang J."/>
            <person name="Lang Y."/>
            <person name="Liu T."/>
            <person name="Li B."/>
            <person name="Bai Z."/>
            <person name="Luis Goicoechea J."/>
            <person name="Liang C."/>
            <person name="Chen C."/>
            <person name="Zhang W."/>
            <person name="Sun S."/>
            <person name="Liao Y."/>
            <person name="Zhang X."/>
            <person name="Yang L."/>
            <person name="Song C."/>
            <person name="Wang M."/>
            <person name="Shi J."/>
            <person name="Liu G."/>
            <person name="Liu J."/>
            <person name="Zhou H."/>
            <person name="Zhou W."/>
            <person name="Yu Q."/>
            <person name="An N."/>
            <person name="Chen Y."/>
            <person name="Cai Q."/>
            <person name="Wang B."/>
            <person name="Liu B."/>
            <person name="Min J."/>
            <person name="Huang Y."/>
            <person name="Wu H."/>
            <person name="Li Z."/>
            <person name="Zhang Y."/>
            <person name="Yin Y."/>
            <person name="Song W."/>
            <person name="Jiang J."/>
            <person name="Jackson S.A."/>
            <person name="Wing R.A."/>
            <person name="Wang J."/>
            <person name="Chen M."/>
        </authorList>
    </citation>
    <scope>NUCLEOTIDE SEQUENCE [LARGE SCALE GENOMIC DNA]</scope>
    <source>
        <strain evidence="2">cv. IRGC 101232</strain>
    </source>
</reference>
<evidence type="ECO:0000256" key="1">
    <source>
        <dbReference type="SAM" id="MobiDB-lite"/>
    </source>
</evidence>
<accession>J3L0X2</accession>
<name>J3L0X2_ORYBR</name>